<reference evidence="11" key="1">
    <citation type="submission" date="2021-02" db="EMBL/GenBank/DDBJ databases">
        <authorList>
            <person name="Nowell W R."/>
        </authorList>
    </citation>
    <scope>NUCLEOTIDE SEQUENCE</scope>
</reference>
<gene>
    <name evidence="9" type="primary">inx</name>
    <name evidence="10" type="ORF">KIK155_LOCUS26305</name>
    <name evidence="11" type="ORF">TOA249_LOCUS861</name>
</gene>
<keyword evidence="5 9" id="KW-1133">Transmembrane helix</keyword>
<dbReference type="Pfam" id="PF00876">
    <property type="entry name" value="Innexin"/>
    <property type="match status" value="1"/>
</dbReference>
<keyword evidence="2 9" id="KW-0813">Transport</keyword>
<feature type="transmembrane region" description="Helical" evidence="9">
    <location>
        <begin position="104"/>
        <end position="122"/>
    </location>
</feature>
<evidence type="ECO:0000313" key="11">
    <source>
        <dbReference type="EMBL" id="CAF4469995.1"/>
    </source>
</evidence>
<dbReference type="EMBL" id="CAJNYV010004813">
    <property type="protein sequence ID" value="CAF3695825.1"/>
    <property type="molecule type" value="Genomic_DNA"/>
</dbReference>
<sequence>MSIKLFTSAQGLPWIKSLKASNDDDHADRLNHRYCVGFLLVCAFIATGASFVFERITCWVPAQFIGAYTKYTNSYCWISNTYYIPSNTTVPHSKHDREHAEIGYYQWAPFIFLSCALFFYLPRMLWRSMNTRSGIDLQYLVTKSQANTIAQAIECYCEPNEKDARFISRFGRTILCTSGKRLGNYLRSIYLMVKFLYLINSFLQLVLVHIVLGQPGWLYGIDIWHSIFIRNSVLTDSPYFPRVTLCDLRIREVGNLHRYTVQCVLPINMLNEKLFALAWFGFIYVFVSNLVSFIFTLYDAIMARSRIHFIRNIYRTSVPTYKVDENLLEKFTQEFLMQDGVFILKIIYNNGPVFLATKVVHQLFSNYEKKEQEQEQEQQSRNIALQLNSSDV</sequence>
<evidence type="ECO:0000256" key="1">
    <source>
        <dbReference type="ARBA" id="ARBA00004651"/>
    </source>
</evidence>
<dbReference type="PRINTS" id="PR01262">
    <property type="entry name" value="INNEXIN"/>
</dbReference>
<evidence type="ECO:0000256" key="5">
    <source>
        <dbReference type="ARBA" id="ARBA00022989"/>
    </source>
</evidence>
<dbReference type="InterPro" id="IPR000990">
    <property type="entry name" value="Innexin"/>
</dbReference>
<dbReference type="GO" id="GO:0005886">
    <property type="term" value="C:plasma membrane"/>
    <property type="evidence" value="ECO:0007669"/>
    <property type="project" value="UniProtKB-SubCell"/>
</dbReference>
<dbReference type="GO" id="GO:0034220">
    <property type="term" value="P:monoatomic ion transmembrane transport"/>
    <property type="evidence" value="ECO:0007669"/>
    <property type="project" value="UniProtKB-KW"/>
</dbReference>
<keyword evidence="7 9" id="KW-0472">Membrane</keyword>
<dbReference type="Proteomes" id="UP000663838">
    <property type="component" value="Unassembled WGS sequence"/>
</dbReference>
<evidence type="ECO:0000313" key="10">
    <source>
        <dbReference type="EMBL" id="CAF3695825.1"/>
    </source>
</evidence>
<keyword evidence="6 9" id="KW-0406">Ion transport</keyword>
<evidence type="ECO:0000256" key="6">
    <source>
        <dbReference type="ARBA" id="ARBA00023065"/>
    </source>
</evidence>
<dbReference type="EMBL" id="CAJOBS010000020">
    <property type="protein sequence ID" value="CAF4469995.1"/>
    <property type="molecule type" value="Genomic_DNA"/>
</dbReference>
<evidence type="ECO:0000256" key="2">
    <source>
        <dbReference type="ARBA" id="ARBA00022448"/>
    </source>
</evidence>
<comment type="subcellular location">
    <subcellularLocation>
        <location evidence="1 9">Cell membrane</location>
        <topology evidence="1 9">Multi-pass membrane protein</topology>
    </subcellularLocation>
</comment>
<feature type="transmembrane region" description="Helical" evidence="9">
    <location>
        <begin position="34"/>
        <end position="53"/>
    </location>
</feature>
<keyword evidence="4 9" id="KW-0812">Transmembrane</keyword>
<evidence type="ECO:0000256" key="7">
    <source>
        <dbReference type="ARBA" id="ARBA00023136"/>
    </source>
</evidence>
<feature type="transmembrane region" description="Helical" evidence="9">
    <location>
        <begin position="274"/>
        <end position="298"/>
    </location>
</feature>
<keyword evidence="3" id="KW-1003">Cell membrane</keyword>
<dbReference type="PANTHER" id="PTHR11893">
    <property type="entry name" value="INNEXIN"/>
    <property type="match status" value="1"/>
</dbReference>
<comment type="similarity">
    <text evidence="9">Belongs to the pannexin family.</text>
</comment>
<dbReference type="GO" id="GO:0005921">
    <property type="term" value="C:gap junction"/>
    <property type="evidence" value="ECO:0007669"/>
    <property type="project" value="UniProtKB-UniRule"/>
</dbReference>
<name>A0A820T6K4_9BILA</name>
<comment type="function">
    <text evidence="9">Structural component of the gap junctions.</text>
</comment>
<evidence type="ECO:0000256" key="3">
    <source>
        <dbReference type="ARBA" id="ARBA00022475"/>
    </source>
</evidence>
<dbReference type="Proteomes" id="UP000663865">
    <property type="component" value="Unassembled WGS sequence"/>
</dbReference>
<comment type="caution">
    <text evidence="11">The sequence shown here is derived from an EMBL/GenBank/DDBJ whole genome shotgun (WGS) entry which is preliminary data.</text>
</comment>
<evidence type="ECO:0000256" key="9">
    <source>
        <dbReference type="RuleBase" id="RU010713"/>
    </source>
</evidence>
<feature type="transmembrane region" description="Helical" evidence="9">
    <location>
        <begin position="189"/>
        <end position="212"/>
    </location>
</feature>
<accession>A0A820T6K4</accession>
<evidence type="ECO:0000256" key="8">
    <source>
        <dbReference type="ARBA" id="ARBA00023303"/>
    </source>
</evidence>
<dbReference type="PANTHER" id="PTHR11893:SF36">
    <property type="entry name" value="INNEXIN-5"/>
    <property type="match status" value="1"/>
</dbReference>
<organism evidence="11 12">
    <name type="scientific">Rotaria socialis</name>
    <dbReference type="NCBI Taxonomy" id="392032"/>
    <lineage>
        <taxon>Eukaryota</taxon>
        <taxon>Metazoa</taxon>
        <taxon>Spiralia</taxon>
        <taxon>Gnathifera</taxon>
        <taxon>Rotifera</taxon>
        <taxon>Eurotatoria</taxon>
        <taxon>Bdelloidea</taxon>
        <taxon>Philodinida</taxon>
        <taxon>Philodinidae</taxon>
        <taxon>Rotaria</taxon>
    </lineage>
</organism>
<protein>
    <recommendedName>
        <fullName evidence="9">Innexin</fullName>
    </recommendedName>
</protein>
<proteinExistence type="inferred from homology"/>
<evidence type="ECO:0000256" key="4">
    <source>
        <dbReference type="ARBA" id="ARBA00022692"/>
    </source>
</evidence>
<keyword evidence="8 9" id="KW-0407">Ion channel</keyword>
<dbReference type="PROSITE" id="PS51013">
    <property type="entry name" value="PANNEXIN"/>
    <property type="match status" value="1"/>
</dbReference>
<evidence type="ECO:0000313" key="12">
    <source>
        <dbReference type="Proteomes" id="UP000663838"/>
    </source>
</evidence>
<dbReference type="AlphaFoldDB" id="A0A820T6K4"/>